<dbReference type="SMART" id="SM00710">
    <property type="entry name" value="PbH1"/>
    <property type="match status" value="6"/>
</dbReference>
<proteinExistence type="predicted"/>
<reference evidence="2" key="1">
    <citation type="submission" date="2020-09" db="EMBL/GenBank/DDBJ databases">
        <title>A novel bacterium of genus Paenibacillus, isolated from South China Sea.</title>
        <authorList>
            <person name="Huang H."/>
            <person name="Mo K."/>
            <person name="Hu Y."/>
        </authorList>
    </citation>
    <scope>NUCLEOTIDE SEQUENCE</scope>
    <source>
        <strain evidence="2">IB182363</strain>
    </source>
</reference>
<accession>A0A927C6N5</accession>
<dbReference type="Pfam" id="PF13229">
    <property type="entry name" value="Beta_helix"/>
    <property type="match status" value="1"/>
</dbReference>
<evidence type="ECO:0000313" key="2">
    <source>
        <dbReference type="EMBL" id="MBD2862200.1"/>
    </source>
</evidence>
<dbReference type="EMBL" id="JACXJA010000009">
    <property type="protein sequence ID" value="MBD2862200.1"/>
    <property type="molecule type" value="Genomic_DNA"/>
</dbReference>
<dbReference type="AlphaFoldDB" id="A0A927C6N5"/>
<name>A0A927C6N5_9BACL</name>
<dbReference type="InterPro" id="IPR011050">
    <property type="entry name" value="Pectin_lyase_fold/virulence"/>
</dbReference>
<evidence type="ECO:0000313" key="3">
    <source>
        <dbReference type="Proteomes" id="UP000639396"/>
    </source>
</evidence>
<feature type="domain" description="Right handed beta helix" evidence="1">
    <location>
        <begin position="71"/>
        <end position="203"/>
    </location>
</feature>
<dbReference type="Proteomes" id="UP000639396">
    <property type="component" value="Unassembled WGS sequence"/>
</dbReference>
<organism evidence="2 3">
    <name type="scientific">Paenibacillus oceani</name>
    <dbReference type="NCBI Taxonomy" id="2772510"/>
    <lineage>
        <taxon>Bacteria</taxon>
        <taxon>Bacillati</taxon>
        <taxon>Bacillota</taxon>
        <taxon>Bacilli</taxon>
        <taxon>Bacillales</taxon>
        <taxon>Paenibacillaceae</taxon>
        <taxon>Paenibacillus</taxon>
    </lineage>
</organism>
<dbReference type="Gene3D" id="2.160.20.10">
    <property type="entry name" value="Single-stranded right-handed beta-helix, Pectin lyase-like"/>
    <property type="match status" value="1"/>
</dbReference>
<evidence type="ECO:0000259" key="1">
    <source>
        <dbReference type="Pfam" id="PF13229"/>
    </source>
</evidence>
<dbReference type="RefSeq" id="WP_190926884.1">
    <property type="nucleotide sequence ID" value="NZ_JACXJA010000009.1"/>
</dbReference>
<comment type="caution">
    <text evidence="2">The sequence shown here is derived from an EMBL/GenBank/DDBJ whole genome shotgun (WGS) entry which is preliminary data.</text>
</comment>
<dbReference type="InterPro" id="IPR039448">
    <property type="entry name" value="Beta_helix"/>
</dbReference>
<sequence length="283" mass="30836">MTFSGNIVRNFKLEPNLGTQYAIRINGIRITAIGNQFENYYGRGVDMSRNAKECTIVGNLFVSNGQTVGSGIYNSSNGGRMRIANNEIQNSGGSGIERYASNDLVIEGNTIRNAAYYGISLTYCHRVVVNANVCVDNLREGILVSVGSDRVNVANNLICDTRAGAARTQQYGIRLVDSATNIELAHNQSYNNTTADIVYGTTPVTTIERGFKTWYSNSLPTTGAWKEGDKVVCILPGAAGHIGWICVSAGTFGATAPCFNPMAFCKLARAWEERFRRETREKG</sequence>
<dbReference type="InterPro" id="IPR006626">
    <property type="entry name" value="PbH1"/>
</dbReference>
<dbReference type="InterPro" id="IPR012334">
    <property type="entry name" value="Pectin_lyas_fold"/>
</dbReference>
<dbReference type="SUPFAM" id="SSF51126">
    <property type="entry name" value="Pectin lyase-like"/>
    <property type="match status" value="1"/>
</dbReference>
<keyword evidence="3" id="KW-1185">Reference proteome</keyword>
<gene>
    <name evidence="2" type="ORF">IDH45_09415</name>
</gene>
<protein>
    <submittedName>
        <fullName evidence="2">Right-handed parallel beta-helix repeat-containing protein</fullName>
    </submittedName>
</protein>